<dbReference type="InterPro" id="IPR032808">
    <property type="entry name" value="DoxX"/>
</dbReference>
<evidence type="ECO:0000256" key="5">
    <source>
        <dbReference type="SAM" id="Phobius"/>
    </source>
</evidence>
<organism evidence="6 7">
    <name type="scientific">Streptomyces sporangiiformans</name>
    <dbReference type="NCBI Taxonomy" id="2315329"/>
    <lineage>
        <taxon>Bacteria</taxon>
        <taxon>Bacillati</taxon>
        <taxon>Actinomycetota</taxon>
        <taxon>Actinomycetes</taxon>
        <taxon>Kitasatosporales</taxon>
        <taxon>Streptomycetaceae</taxon>
        <taxon>Streptomyces</taxon>
    </lineage>
</organism>
<evidence type="ECO:0000313" key="6">
    <source>
        <dbReference type="EMBL" id="TPQ22646.1"/>
    </source>
</evidence>
<dbReference type="AlphaFoldDB" id="A0A505DMV4"/>
<keyword evidence="4 5" id="KW-0472">Membrane</keyword>
<evidence type="ECO:0000313" key="7">
    <source>
        <dbReference type="Proteomes" id="UP000317378"/>
    </source>
</evidence>
<dbReference type="RefSeq" id="WP_119099717.1">
    <property type="nucleotide sequence ID" value="NZ_QXMJ01000079.1"/>
</dbReference>
<sequence length="115" mass="11353">MTLSVALACLVALLFVAFGVPKILAVAPMRELAAQSGFSVSAYRVIGVLEVAGAAGVALGLAVPLLGALAGAGLLLLMAGAVITHLRNGDRARGFAPAVVCALLVAGYLVALLTA</sequence>
<evidence type="ECO:0000256" key="3">
    <source>
        <dbReference type="ARBA" id="ARBA00022989"/>
    </source>
</evidence>
<accession>A0A505DMV4</accession>
<protein>
    <submittedName>
        <fullName evidence="6">Invasion protein</fullName>
    </submittedName>
</protein>
<keyword evidence="7" id="KW-1185">Reference proteome</keyword>
<keyword evidence="2 5" id="KW-0812">Transmembrane</keyword>
<name>A0A505DMV4_9ACTN</name>
<evidence type="ECO:0000256" key="4">
    <source>
        <dbReference type="ARBA" id="ARBA00023136"/>
    </source>
</evidence>
<dbReference type="Pfam" id="PF13564">
    <property type="entry name" value="DoxX_2"/>
    <property type="match status" value="1"/>
</dbReference>
<evidence type="ECO:0000256" key="1">
    <source>
        <dbReference type="ARBA" id="ARBA00004141"/>
    </source>
</evidence>
<keyword evidence="3 5" id="KW-1133">Transmembrane helix</keyword>
<feature type="transmembrane region" description="Helical" evidence="5">
    <location>
        <begin position="57"/>
        <end position="83"/>
    </location>
</feature>
<comment type="subcellular location">
    <subcellularLocation>
        <location evidence="1">Membrane</location>
        <topology evidence="1">Multi-pass membrane protein</topology>
    </subcellularLocation>
</comment>
<proteinExistence type="predicted"/>
<comment type="caution">
    <text evidence="6">The sequence shown here is derived from an EMBL/GenBank/DDBJ whole genome shotgun (WGS) entry which is preliminary data.</text>
</comment>
<dbReference type="GO" id="GO:0016020">
    <property type="term" value="C:membrane"/>
    <property type="evidence" value="ECO:0007669"/>
    <property type="project" value="UniProtKB-SubCell"/>
</dbReference>
<dbReference type="Proteomes" id="UP000317378">
    <property type="component" value="Unassembled WGS sequence"/>
</dbReference>
<gene>
    <name evidence="6" type="ORF">FGD71_008140</name>
</gene>
<evidence type="ECO:0000256" key="2">
    <source>
        <dbReference type="ARBA" id="ARBA00022692"/>
    </source>
</evidence>
<feature type="transmembrane region" description="Helical" evidence="5">
    <location>
        <begin position="95"/>
        <end position="114"/>
    </location>
</feature>
<reference evidence="6 7" key="1">
    <citation type="submission" date="2019-06" db="EMBL/GenBank/DDBJ databases">
        <title>Streptomyces sporangiiformans sp. nov., a novel actinomycete isolated from soil in Mount Song.</title>
        <authorList>
            <person name="Han L."/>
        </authorList>
    </citation>
    <scope>NUCLEOTIDE SEQUENCE [LARGE SCALE GENOMIC DNA]</scope>
    <source>
        <strain evidence="6 7">NEAU-SSA 1</strain>
    </source>
</reference>
<dbReference type="EMBL" id="VCHX02000079">
    <property type="protein sequence ID" value="TPQ22646.1"/>
    <property type="molecule type" value="Genomic_DNA"/>
</dbReference>